<comment type="caution">
    <text evidence="4">The sequence shown here is derived from an EMBL/GenBank/DDBJ whole genome shotgun (WGS) entry which is preliminary data.</text>
</comment>
<dbReference type="Proteomes" id="UP000540656">
    <property type="component" value="Unassembled WGS sequence"/>
</dbReference>
<accession>A0A7Y9S3S7</accession>
<evidence type="ECO:0000313" key="5">
    <source>
        <dbReference type="Proteomes" id="UP000540656"/>
    </source>
</evidence>
<dbReference type="InterPro" id="IPR013320">
    <property type="entry name" value="ConA-like_dom_sf"/>
</dbReference>
<evidence type="ECO:0000313" key="4">
    <source>
        <dbReference type="EMBL" id="NYG59573.1"/>
    </source>
</evidence>
<dbReference type="AlphaFoldDB" id="A0A7Y9S3S7"/>
<dbReference type="InterPro" id="IPR050546">
    <property type="entry name" value="Glycosyl_Hydrlase_16"/>
</dbReference>
<dbReference type="SUPFAM" id="SSF49899">
    <property type="entry name" value="Concanavalin A-like lectins/glucanases"/>
    <property type="match status" value="1"/>
</dbReference>
<evidence type="ECO:0000256" key="2">
    <source>
        <dbReference type="SAM" id="SignalP"/>
    </source>
</evidence>
<feature type="chain" id="PRO_5031242182" evidence="2">
    <location>
        <begin position="29"/>
        <end position="422"/>
    </location>
</feature>
<dbReference type="InterPro" id="IPR000757">
    <property type="entry name" value="Beta-glucanase-like"/>
</dbReference>
<dbReference type="EMBL" id="JACCAA010000001">
    <property type="protein sequence ID" value="NYG59573.1"/>
    <property type="molecule type" value="Genomic_DNA"/>
</dbReference>
<sequence>MKTTRAAVALCVALVLSLLALITSTASAAPVGITLDGPSAVMPLDEATLSVNASGQVRAGDKVTLEHKAYGIYWYASRTVRLDSSLQASFTVSQKVVGEYDYRVRLHATSKHPSALTSTYTLRVVSTTLPAPSPDPVPDGDSGVGGGDAGGDPVTSDDCGGARPVKADGEPWVCTYNDEFNGTQLDRSMWVPQRTSTSRVVNGTSSLYTCYDDRSDVIDVREGNLELSMVRLPEVVDCGQGKASRYVAGQVTHYGTFSQTYGKYEIRAQFPAVRERGLQSALWLWPVNPTKYGLWPLSGEIDIAESYSRYPDHAIPYMHYLQGPMIRSTNTNIVTGMCEIKHGEFNTYGLEWKAKQLKIFVNGELCIENNYSALNAPGSAAPFDHPFFLALTQLMGARGNEYNPAVMPEKVTTKIDYARIWK</sequence>
<feature type="signal peptide" evidence="2">
    <location>
        <begin position="1"/>
        <end position="28"/>
    </location>
</feature>
<feature type="region of interest" description="Disordered" evidence="1">
    <location>
        <begin position="128"/>
        <end position="157"/>
    </location>
</feature>
<dbReference type="GO" id="GO:0004553">
    <property type="term" value="F:hydrolase activity, hydrolyzing O-glycosyl compounds"/>
    <property type="evidence" value="ECO:0007669"/>
    <property type="project" value="InterPro"/>
</dbReference>
<name>A0A7Y9S3S7_9ACTN</name>
<proteinExistence type="predicted"/>
<evidence type="ECO:0000259" key="3">
    <source>
        <dbReference type="PROSITE" id="PS51762"/>
    </source>
</evidence>
<protein>
    <submittedName>
        <fullName evidence="4">Beta-glucanase (GH16 family)</fullName>
    </submittedName>
</protein>
<dbReference type="PROSITE" id="PS51762">
    <property type="entry name" value="GH16_2"/>
    <property type="match status" value="1"/>
</dbReference>
<dbReference type="RefSeq" id="WP_179502607.1">
    <property type="nucleotide sequence ID" value="NZ_JACCAA010000001.1"/>
</dbReference>
<dbReference type="PANTHER" id="PTHR10963:SF60">
    <property type="entry name" value="GRAM-NEGATIVE BACTERIA-BINDING PROTEIN 1-RELATED"/>
    <property type="match status" value="1"/>
</dbReference>
<dbReference type="Pfam" id="PF00722">
    <property type="entry name" value="Glyco_hydro_16"/>
    <property type="match status" value="1"/>
</dbReference>
<evidence type="ECO:0000256" key="1">
    <source>
        <dbReference type="SAM" id="MobiDB-lite"/>
    </source>
</evidence>
<dbReference type="CDD" id="cd08023">
    <property type="entry name" value="GH16_laminarinase_like"/>
    <property type="match status" value="1"/>
</dbReference>
<keyword evidence="2" id="KW-0732">Signal</keyword>
<feature type="domain" description="GH16" evidence="3">
    <location>
        <begin position="147"/>
        <end position="422"/>
    </location>
</feature>
<organism evidence="4 5">
    <name type="scientific">Nocardioides daedukensis</name>
    <dbReference type="NCBI Taxonomy" id="634462"/>
    <lineage>
        <taxon>Bacteria</taxon>
        <taxon>Bacillati</taxon>
        <taxon>Actinomycetota</taxon>
        <taxon>Actinomycetes</taxon>
        <taxon>Propionibacteriales</taxon>
        <taxon>Nocardioidaceae</taxon>
        <taxon>Nocardioides</taxon>
    </lineage>
</organism>
<dbReference type="Gene3D" id="2.60.120.200">
    <property type="match status" value="1"/>
</dbReference>
<gene>
    <name evidence="4" type="ORF">BJ980_002496</name>
</gene>
<dbReference type="PANTHER" id="PTHR10963">
    <property type="entry name" value="GLYCOSYL HYDROLASE-RELATED"/>
    <property type="match status" value="1"/>
</dbReference>
<dbReference type="GO" id="GO:0005975">
    <property type="term" value="P:carbohydrate metabolic process"/>
    <property type="evidence" value="ECO:0007669"/>
    <property type="project" value="InterPro"/>
</dbReference>
<reference evidence="4 5" key="1">
    <citation type="submission" date="2020-07" db="EMBL/GenBank/DDBJ databases">
        <title>Sequencing the genomes of 1000 actinobacteria strains.</title>
        <authorList>
            <person name="Klenk H.-P."/>
        </authorList>
    </citation>
    <scope>NUCLEOTIDE SEQUENCE [LARGE SCALE GENOMIC DNA]</scope>
    <source>
        <strain evidence="4 5">DSM 23819</strain>
    </source>
</reference>
<keyword evidence="5" id="KW-1185">Reference proteome</keyword>